<reference evidence="2 3" key="1">
    <citation type="submission" date="2024-09" db="EMBL/GenBank/DDBJ databases">
        <title>Genome sequencing and assembly of Phytophthora oleae, isolate VK10A, causative agent of rot of olive drupes.</title>
        <authorList>
            <person name="Conti Taguali S."/>
            <person name="Riolo M."/>
            <person name="La Spada F."/>
            <person name="Cacciola S.O."/>
            <person name="Dionisio G."/>
        </authorList>
    </citation>
    <scope>NUCLEOTIDE SEQUENCE [LARGE SCALE GENOMIC DNA]</scope>
    <source>
        <strain evidence="2 3">VK10A</strain>
    </source>
</reference>
<evidence type="ECO:0000313" key="2">
    <source>
        <dbReference type="EMBL" id="KAL3668501.1"/>
    </source>
</evidence>
<gene>
    <name evidence="2" type="ORF">V7S43_006583</name>
</gene>
<feature type="region of interest" description="Disordered" evidence="1">
    <location>
        <begin position="1"/>
        <end position="26"/>
    </location>
</feature>
<evidence type="ECO:0000313" key="3">
    <source>
        <dbReference type="Proteomes" id="UP001632037"/>
    </source>
</evidence>
<dbReference type="AlphaFoldDB" id="A0ABD3FS30"/>
<proteinExistence type="predicted"/>
<organism evidence="2 3">
    <name type="scientific">Phytophthora oleae</name>
    <dbReference type="NCBI Taxonomy" id="2107226"/>
    <lineage>
        <taxon>Eukaryota</taxon>
        <taxon>Sar</taxon>
        <taxon>Stramenopiles</taxon>
        <taxon>Oomycota</taxon>
        <taxon>Peronosporomycetes</taxon>
        <taxon>Peronosporales</taxon>
        <taxon>Peronosporaceae</taxon>
        <taxon>Phytophthora</taxon>
    </lineage>
</organism>
<feature type="compositionally biased region" description="Basic and acidic residues" evidence="1">
    <location>
        <begin position="1"/>
        <end position="15"/>
    </location>
</feature>
<comment type="caution">
    <text evidence="2">The sequence shown here is derived from an EMBL/GenBank/DDBJ whole genome shotgun (WGS) entry which is preliminary data.</text>
</comment>
<accession>A0ABD3FS30</accession>
<evidence type="ECO:0000256" key="1">
    <source>
        <dbReference type="SAM" id="MobiDB-lite"/>
    </source>
</evidence>
<keyword evidence="3" id="KW-1185">Reference proteome</keyword>
<protein>
    <submittedName>
        <fullName evidence="2">Uncharacterized protein</fullName>
    </submittedName>
</protein>
<name>A0ABD3FS30_9STRA</name>
<dbReference type="Proteomes" id="UP001632037">
    <property type="component" value="Unassembled WGS sequence"/>
</dbReference>
<dbReference type="EMBL" id="JBIMZQ010000011">
    <property type="protein sequence ID" value="KAL3668501.1"/>
    <property type="molecule type" value="Genomic_DNA"/>
</dbReference>
<sequence length="124" mass="13905">MPDEGSKKRERRENSHPSSSLATRAPEVMQEYGGIALCFQDGNCLASPLPGPMNTTMISGLVDKKMAQRFADQKLKKEEALDKCALAAKQEREAKDTRVTTVKWRRKLKEEGYSTEEIDYAAPL</sequence>